<reference evidence="5 6" key="1">
    <citation type="submission" date="2018-02" db="EMBL/GenBank/DDBJ databases">
        <title>Comparative genomes isolates from brazilian mangrove.</title>
        <authorList>
            <person name="Araujo J.E."/>
            <person name="Taketani R.G."/>
            <person name="Silva M.C.P."/>
            <person name="Loureco M.V."/>
            <person name="Andreote F.D."/>
        </authorList>
    </citation>
    <scope>NUCLEOTIDE SEQUENCE [LARGE SCALE GENOMIC DNA]</scope>
    <source>
        <strain evidence="5 6">Hex-1 MGV</strain>
    </source>
</reference>
<sequence>MALFPIGAIGLVLCIASGAHAEDLVDFRSQVRPILSDRCFHCHGPDSGNQDSEFRMDTEENLRADLGGYFAIVPGDLAASEFHARIHSDDESSVMPPPDSNRSLSEEEKRILDRWIEQGAPYQGHWAFDIPQRADVPLDEIARSDWPNEVKQRWSQNPIDAFVAKRLIEKNISPSPAADPQWQLRRAALTLTGLLPSAELQSRFAADPTEKGYRNAVDDLLGSMNYAERQTLRWLDAARYADTDGYQNDNERTNWPWRDWVIKAMHENMPFDQFTIQQIAGDMLPNATPEQRLATAFNRNHRQNGEAGALAAEFGVENVIDRVETTSTVWLGLTMGCCRCHDHKYDPISQREFYQFYGYFNNIGESGIGRGTQANPIFKTTSPLAKIDPEVQKELHHAQAKLADAKAGLPKRQEAWVSAYRPPSGEEQVAWQRASIGDAKLTGDGGLIVNEDQTVQFSPGKKGANITHELIITPTIERLTAVKLTALVDPAFARPRQLAPSVNGNFVLTNLSLMYEGVPVPLDSISATFEQEGFPVANVIDQNPSSGWAVFGNNVKAEPVAAMVRLAKPIQVKPGKPFVLELRYDSQYANHVIGKLQIELSDHPEAGKVEAENKHATAIAALSKPAEKRSEQDLKAIGAYYETFDPPLREAKQSLAKAEAAYRKQAGPEVGVMVMREREGDATPIYLLDRGQYNEPVKDDPLSRGVPRELLNSKDMPPPSNRLELAQWFVSRENPLTARVIVNRIWQEHFGRGLVKTVDDFGLQGEMPSHPDLLDWLAVEFIESGWDVQAMHRLIVTSATYRQSSVHSAKLNELDPENRLLARGPRFRADGFTIRDIALQASGLLSDEVGGPSVKPYQPDGLWTVVAASANQRYVEGKGSDLYRKSMYTYWKRAVNPPRQTIFDAGGREVCNVRAPRTNTPLQALVLMNDQTFVECARNLAQRVLKSGAKSDREQLQQMMQLATAHDSDESSLTILAENLNFFRQHFAQQPDDAEKLLSTGKSPRDMSLDSIDHAAMTVVAHLILNLDEFVTVE</sequence>
<dbReference type="Proteomes" id="UP000238322">
    <property type="component" value="Unassembled WGS sequence"/>
</dbReference>
<evidence type="ECO:0008006" key="7">
    <source>
        <dbReference type="Google" id="ProtNLM"/>
    </source>
</evidence>
<dbReference type="Pfam" id="PF07587">
    <property type="entry name" value="PSD1"/>
    <property type="match status" value="1"/>
</dbReference>
<dbReference type="SUPFAM" id="SSF46626">
    <property type="entry name" value="Cytochrome c"/>
    <property type="match status" value="1"/>
</dbReference>
<dbReference type="PANTHER" id="PTHR35889">
    <property type="entry name" value="CYCLOINULO-OLIGOSACCHARIDE FRUCTANOTRANSFERASE-RELATED"/>
    <property type="match status" value="1"/>
</dbReference>
<dbReference type="GO" id="GO:0009055">
    <property type="term" value="F:electron transfer activity"/>
    <property type="evidence" value="ECO:0007669"/>
    <property type="project" value="InterPro"/>
</dbReference>
<feature type="domain" description="Cytochrome C Planctomycete-type" evidence="4">
    <location>
        <begin position="39"/>
        <end position="99"/>
    </location>
</feature>
<evidence type="ECO:0000313" key="6">
    <source>
        <dbReference type="Proteomes" id="UP000238322"/>
    </source>
</evidence>
<dbReference type="AlphaFoldDB" id="A0A2S8FB78"/>
<evidence type="ECO:0000259" key="4">
    <source>
        <dbReference type="Pfam" id="PF07635"/>
    </source>
</evidence>
<evidence type="ECO:0000259" key="2">
    <source>
        <dbReference type="Pfam" id="PF07583"/>
    </source>
</evidence>
<feature type="domain" description="DUF1549" evidence="2">
    <location>
        <begin position="158"/>
        <end position="363"/>
    </location>
</feature>
<dbReference type="InterPro" id="IPR022655">
    <property type="entry name" value="DUF1553"/>
</dbReference>
<dbReference type="Pfam" id="PF07583">
    <property type="entry name" value="PSCyt2"/>
    <property type="match status" value="1"/>
</dbReference>
<feature type="domain" description="DUF1553" evidence="3">
    <location>
        <begin position="721"/>
        <end position="977"/>
    </location>
</feature>
<dbReference type="InterPro" id="IPR011429">
    <property type="entry name" value="Cyt_c_Planctomycete-type"/>
</dbReference>
<comment type="caution">
    <text evidence="5">The sequence shown here is derived from an EMBL/GenBank/DDBJ whole genome shotgun (WGS) entry which is preliminary data.</text>
</comment>
<dbReference type="PANTHER" id="PTHR35889:SF3">
    <property type="entry name" value="F-BOX DOMAIN-CONTAINING PROTEIN"/>
    <property type="match status" value="1"/>
</dbReference>
<dbReference type="Pfam" id="PF07635">
    <property type="entry name" value="PSCyt1"/>
    <property type="match status" value="1"/>
</dbReference>
<evidence type="ECO:0000313" key="5">
    <source>
        <dbReference type="EMBL" id="PQO29415.1"/>
    </source>
</evidence>
<dbReference type="RefSeq" id="WP_105332610.1">
    <property type="nucleotide sequence ID" value="NZ_PUHY01000015.1"/>
</dbReference>
<evidence type="ECO:0000259" key="3">
    <source>
        <dbReference type="Pfam" id="PF07587"/>
    </source>
</evidence>
<gene>
    <name evidence="5" type="ORF">C5Y83_25420</name>
</gene>
<evidence type="ECO:0000256" key="1">
    <source>
        <dbReference type="SAM" id="SignalP"/>
    </source>
</evidence>
<organism evidence="5 6">
    <name type="scientific">Blastopirellula marina</name>
    <dbReference type="NCBI Taxonomy" id="124"/>
    <lineage>
        <taxon>Bacteria</taxon>
        <taxon>Pseudomonadati</taxon>
        <taxon>Planctomycetota</taxon>
        <taxon>Planctomycetia</taxon>
        <taxon>Pirellulales</taxon>
        <taxon>Pirellulaceae</taxon>
        <taxon>Blastopirellula</taxon>
    </lineage>
</organism>
<dbReference type="GO" id="GO:0020037">
    <property type="term" value="F:heme binding"/>
    <property type="evidence" value="ECO:0007669"/>
    <property type="project" value="InterPro"/>
</dbReference>
<dbReference type="InterPro" id="IPR011444">
    <property type="entry name" value="DUF1549"/>
</dbReference>
<accession>A0A2S8FB78</accession>
<dbReference type="EMBL" id="PUHY01000015">
    <property type="protein sequence ID" value="PQO29415.1"/>
    <property type="molecule type" value="Genomic_DNA"/>
</dbReference>
<protein>
    <recommendedName>
        <fullName evidence="7">Chromosome segregation protein</fullName>
    </recommendedName>
</protein>
<feature type="chain" id="PRO_5015777800" description="Chromosome segregation protein" evidence="1">
    <location>
        <begin position="22"/>
        <end position="1034"/>
    </location>
</feature>
<keyword evidence="1" id="KW-0732">Signal</keyword>
<dbReference type="InterPro" id="IPR036909">
    <property type="entry name" value="Cyt_c-like_dom_sf"/>
</dbReference>
<name>A0A2S8FB78_9BACT</name>
<feature type="signal peptide" evidence="1">
    <location>
        <begin position="1"/>
        <end position="21"/>
    </location>
</feature>
<dbReference type="OrthoDB" id="127107at2"/>
<proteinExistence type="predicted"/>